<gene>
    <name evidence="1" type="ORF">HDF22_005864</name>
</gene>
<proteinExistence type="predicted"/>
<evidence type="ECO:0000313" key="2">
    <source>
        <dbReference type="Proteomes" id="UP000548326"/>
    </source>
</evidence>
<accession>A0A841JKK4</accession>
<dbReference type="AlphaFoldDB" id="A0A841JKK4"/>
<sequence>MSEDNMAFFVKNISLLINRENTSFSLKRQFSFKMLFKNIIKHPD</sequence>
<protein>
    <submittedName>
        <fullName evidence="1">Uncharacterized protein</fullName>
    </submittedName>
</protein>
<dbReference type="EMBL" id="JACHCA010000029">
    <property type="protein sequence ID" value="MBB6131713.1"/>
    <property type="molecule type" value="Genomic_DNA"/>
</dbReference>
<evidence type="ECO:0000313" key="1">
    <source>
        <dbReference type="EMBL" id="MBB6131713.1"/>
    </source>
</evidence>
<dbReference type="Proteomes" id="UP000548326">
    <property type="component" value="Unassembled WGS sequence"/>
</dbReference>
<name>A0A841JKK4_9SPHI</name>
<comment type="caution">
    <text evidence="1">The sequence shown here is derived from an EMBL/GenBank/DDBJ whole genome shotgun (WGS) entry which is preliminary data.</text>
</comment>
<reference evidence="1 2" key="1">
    <citation type="submission" date="2020-08" db="EMBL/GenBank/DDBJ databases">
        <title>Genomic Encyclopedia of Type Strains, Phase IV (KMG-V): Genome sequencing to study the core and pangenomes of soil and plant-associated prokaryotes.</title>
        <authorList>
            <person name="Whitman W."/>
        </authorList>
    </citation>
    <scope>NUCLEOTIDE SEQUENCE [LARGE SCALE GENOMIC DNA]</scope>
    <source>
        <strain evidence="1 2">MP601</strain>
    </source>
</reference>
<organism evidence="1 2">
    <name type="scientific">Mucilaginibacter lappiensis</name>
    <dbReference type="NCBI Taxonomy" id="354630"/>
    <lineage>
        <taxon>Bacteria</taxon>
        <taxon>Pseudomonadati</taxon>
        <taxon>Bacteroidota</taxon>
        <taxon>Sphingobacteriia</taxon>
        <taxon>Sphingobacteriales</taxon>
        <taxon>Sphingobacteriaceae</taxon>
        <taxon>Mucilaginibacter</taxon>
    </lineage>
</organism>